<keyword evidence="11 14" id="KW-1015">Disulfide bond</keyword>
<evidence type="ECO:0000313" key="18">
    <source>
        <dbReference type="Proteomes" id="UP001161247"/>
    </source>
</evidence>
<accession>A0AAV1E9Z7</accession>
<feature type="signal peptide" evidence="15">
    <location>
        <begin position="1"/>
        <end position="31"/>
    </location>
</feature>
<dbReference type="GO" id="GO:0005576">
    <property type="term" value="C:extracellular region"/>
    <property type="evidence" value="ECO:0007669"/>
    <property type="project" value="UniProtKB-SubCell"/>
</dbReference>
<comment type="function">
    <text evidence="2">Removal of H(2)O(2), oxidation of toxic reductants, biosynthesis and degradation of lignin, suberization, auxin catabolism, response to environmental stresses such as wounding, pathogen attack and oxidative stress. These functions might be dependent on each isozyme/isoform in each plant tissue.</text>
</comment>
<feature type="disulfide bond" evidence="14">
    <location>
        <begin position="125"/>
        <end position="329"/>
    </location>
</feature>
<protein>
    <recommendedName>
        <fullName evidence="4 15">Peroxidase</fullName>
        <ecNumber evidence="4 15">1.11.1.7</ecNumber>
    </recommendedName>
</protein>
<feature type="binding site" evidence="13">
    <location>
        <position position="261"/>
    </location>
    <ligand>
        <name>Ca(2+)</name>
        <dbReference type="ChEBI" id="CHEBI:29108"/>
        <label>2</label>
    </ligand>
</feature>
<feature type="chain" id="PRO_5043094416" description="Peroxidase" evidence="15">
    <location>
        <begin position="32"/>
        <end position="347"/>
    </location>
</feature>
<keyword evidence="15" id="KW-0376">Hydrogen peroxide</keyword>
<evidence type="ECO:0000256" key="13">
    <source>
        <dbReference type="PIRSR" id="PIRSR600823-3"/>
    </source>
</evidence>
<keyword evidence="7 13" id="KW-0479">Metal-binding</keyword>
<dbReference type="InterPro" id="IPR019793">
    <property type="entry name" value="Peroxidases_heam-ligand_BS"/>
</dbReference>
<keyword evidence="10 13" id="KW-0408">Iron</keyword>
<keyword evidence="8 13" id="KW-0106">Calcium</keyword>
<dbReference type="GO" id="GO:0020037">
    <property type="term" value="F:heme binding"/>
    <property type="evidence" value="ECO:0007669"/>
    <property type="project" value="UniProtKB-UniRule"/>
</dbReference>
<evidence type="ECO:0000256" key="8">
    <source>
        <dbReference type="ARBA" id="ARBA00022837"/>
    </source>
</evidence>
<dbReference type="PRINTS" id="PR00461">
    <property type="entry name" value="PLPEROXIDASE"/>
</dbReference>
<proteinExistence type="inferred from homology"/>
<dbReference type="AlphaFoldDB" id="A0AAV1E9Z7"/>
<evidence type="ECO:0000256" key="6">
    <source>
        <dbReference type="ARBA" id="ARBA00022617"/>
    </source>
</evidence>
<keyword evidence="9 15" id="KW-0560">Oxidoreductase</keyword>
<dbReference type="InterPro" id="IPR000823">
    <property type="entry name" value="Peroxidase_pln"/>
</dbReference>
<gene>
    <name evidence="17" type="ORF">OLC1_LOCUS22765</name>
</gene>
<dbReference type="EMBL" id="OX459125">
    <property type="protein sequence ID" value="CAI9116483.1"/>
    <property type="molecule type" value="Genomic_DNA"/>
</dbReference>
<dbReference type="InterPro" id="IPR002016">
    <property type="entry name" value="Haem_peroxidase"/>
</dbReference>
<keyword evidence="5 15" id="KW-0575">Peroxidase</keyword>
<dbReference type="FunFam" id="1.10.420.10:FF:000006">
    <property type="entry name" value="Peroxidase"/>
    <property type="match status" value="1"/>
</dbReference>
<keyword evidence="15" id="KW-0732">Signal</keyword>
<feature type="binding site" evidence="13">
    <location>
        <position position="256"/>
    </location>
    <ligand>
        <name>Ca(2+)</name>
        <dbReference type="ChEBI" id="CHEBI:29108"/>
        <label>2</label>
    </ligand>
</feature>
<dbReference type="PROSITE" id="PS50873">
    <property type="entry name" value="PEROXIDASE_4"/>
    <property type="match status" value="1"/>
</dbReference>
<dbReference type="Gene3D" id="1.10.520.10">
    <property type="match status" value="1"/>
</dbReference>
<keyword evidence="15" id="KW-0964">Secreted</keyword>
<feature type="disulfide bond" evidence="14">
    <location>
        <begin position="214"/>
        <end position="241"/>
    </location>
</feature>
<feature type="disulfide bond" evidence="14">
    <location>
        <begin position="50"/>
        <end position="119"/>
    </location>
</feature>
<comment type="similarity">
    <text evidence="15">Belongs to the peroxidase family. Classical plant (class III) peroxidase subfamily.</text>
</comment>
<dbReference type="GO" id="GO:0140825">
    <property type="term" value="F:lactoperoxidase activity"/>
    <property type="evidence" value="ECO:0007669"/>
    <property type="project" value="UniProtKB-EC"/>
</dbReference>
<evidence type="ECO:0000256" key="5">
    <source>
        <dbReference type="ARBA" id="ARBA00022559"/>
    </source>
</evidence>
<dbReference type="Pfam" id="PF00141">
    <property type="entry name" value="peroxidase"/>
    <property type="match status" value="1"/>
</dbReference>
<dbReference type="GO" id="GO:0046872">
    <property type="term" value="F:metal ion binding"/>
    <property type="evidence" value="ECO:0007669"/>
    <property type="project" value="UniProtKB-UniRule"/>
</dbReference>
<dbReference type="CDD" id="cd00693">
    <property type="entry name" value="secretory_peroxidase"/>
    <property type="match status" value="1"/>
</dbReference>
<dbReference type="Proteomes" id="UP001161247">
    <property type="component" value="Chromosome 8"/>
</dbReference>
<reference evidence="17" key="1">
    <citation type="submission" date="2023-03" db="EMBL/GenBank/DDBJ databases">
        <authorList>
            <person name="Julca I."/>
        </authorList>
    </citation>
    <scope>NUCLEOTIDE SEQUENCE</scope>
</reference>
<dbReference type="InterPro" id="IPR033905">
    <property type="entry name" value="Secretory_peroxidase"/>
</dbReference>
<evidence type="ECO:0000256" key="12">
    <source>
        <dbReference type="ARBA" id="ARBA00023180"/>
    </source>
</evidence>
<comment type="subcellular location">
    <subcellularLocation>
        <location evidence="15">Secreted</location>
    </subcellularLocation>
</comment>
<evidence type="ECO:0000313" key="17">
    <source>
        <dbReference type="EMBL" id="CAI9116483.1"/>
    </source>
</evidence>
<dbReference type="PRINTS" id="PR00458">
    <property type="entry name" value="PEROXIDASE"/>
</dbReference>
<dbReference type="InterPro" id="IPR010255">
    <property type="entry name" value="Haem_peroxidase_sf"/>
</dbReference>
<dbReference type="GO" id="GO:0006979">
    <property type="term" value="P:response to oxidative stress"/>
    <property type="evidence" value="ECO:0007669"/>
    <property type="project" value="UniProtKB-UniRule"/>
</dbReference>
<evidence type="ECO:0000256" key="10">
    <source>
        <dbReference type="ARBA" id="ARBA00023004"/>
    </source>
</evidence>
<feature type="binding site" evidence="13">
    <location>
        <position position="82"/>
    </location>
    <ligand>
        <name>Ca(2+)</name>
        <dbReference type="ChEBI" id="CHEBI:29108"/>
        <label>1</label>
    </ligand>
</feature>
<evidence type="ECO:0000256" key="7">
    <source>
        <dbReference type="ARBA" id="ARBA00022723"/>
    </source>
</evidence>
<dbReference type="PANTHER" id="PTHR31517:SF48">
    <property type="entry name" value="PEROXIDASE 16-RELATED"/>
    <property type="match status" value="1"/>
</dbReference>
<comment type="catalytic activity">
    <reaction evidence="1 15">
        <text>2 a phenolic donor + H2O2 = 2 a phenolic radical donor + 2 H2O</text>
        <dbReference type="Rhea" id="RHEA:56136"/>
        <dbReference type="ChEBI" id="CHEBI:15377"/>
        <dbReference type="ChEBI" id="CHEBI:16240"/>
        <dbReference type="ChEBI" id="CHEBI:139520"/>
        <dbReference type="ChEBI" id="CHEBI:139521"/>
        <dbReference type="EC" id="1.11.1.7"/>
    </reaction>
</comment>
<evidence type="ECO:0000256" key="11">
    <source>
        <dbReference type="ARBA" id="ARBA00023157"/>
    </source>
</evidence>
<dbReference type="EC" id="1.11.1.7" evidence="4 15"/>
<dbReference type="Gene3D" id="1.10.420.10">
    <property type="entry name" value="Peroxidase, domain 2"/>
    <property type="match status" value="1"/>
</dbReference>
<feature type="binding site" evidence="13">
    <location>
        <position position="208"/>
    </location>
    <ligand>
        <name>Ca(2+)</name>
        <dbReference type="ChEBI" id="CHEBI:29108"/>
        <label>2</label>
    </ligand>
</feature>
<evidence type="ECO:0000259" key="16">
    <source>
        <dbReference type="PROSITE" id="PS50873"/>
    </source>
</evidence>
<evidence type="ECO:0000256" key="2">
    <source>
        <dbReference type="ARBA" id="ARBA00002322"/>
    </source>
</evidence>
<keyword evidence="6 15" id="KW-0349">Heme</keyword>
<feature type="domain" description="Plant heme peroxidase family profile" evidence="16">
    <location>
        <begin position="40"/>
        <end position="333"/>
    </location>
</feature>
<feature type="disulfide bond" evidence="14">
    <location>
        <begin position="83"/>
        <end position="89"/>
    </location>
</feature>
<evidence type="ECO:0000256" key="15">
    <source>
        <dbReference type="RuleBase" id="RU362060"/>
    </source>
</evidence>
<dbReference type="PANTHER" id="PTHR31517">
    <property type="match status" value="1"/>
</dbReference>
<evidence type="ECO:0000256" key="3">
    <source>
        <dbReference type="ARBA" id="ARBA00006873"/>
    </source>
</evidence>
<evidence type="ECO:0000256" key="9">
    <source>
        <dbReference type="ARBA" id="ARBA00023002"/>
    </source>
</evidence>
<comment type="cofactor">
    <cofactor evidence="13 15">
        <name>Ca(2+)</name>
        <dbReference type="ChEBI" id="CHEBI:29108"/>
    </cofactor>
    <text evidence="13 15">Binds 2 calcium ions per subunit.</text>
</comment>
<comment type="cofactor">
    <cofactor evidence="13 15">
        <name>heme b</name>
        <dbReference type="ChEBI" id="CHEBI:60344"/>
    </cofactor>
    <text evidence="13 15">Binds 1 heme b (iron(II)-protoporphyrin IX) group per subunit.</text>
</comment>
<evidence type="ECO:0000256" key="1">
    <source>
        <dbReference type="ARBA" id="ARBA00000189"/>
    </source>
</evidence>
<comment type="similarity">
    <text evidence="3">Belongs to the peroxidase family. Ascorbate peroxidase subfamily.</text>
</comment>
<feature type="binding site" description="axial binding residue" evidence="13">
    <location>
        <position position="207"/>
    </location>
    <ligand>
        <name>heme b</name>
        <dbReference type="ChEBI" id="CHEBI:60344"/>
    </ligand>
    <ligandPart>
        <name>Fe</name>
        <dbReference type="ChEBI" id="CHEBI:18248"/>
    </ligandPart>
</feature>
<feature type="binding site" evidence="13">
    <location>
        <position position="88"/>
    </location>
    <ligand>
        <name>Ca(2+)</name>
        <dbReference type="ChEBI" id="CHEBI:29108"/>
        <label>1</label>
    </ligand>
</feature>
<evidence type="ECO:0000256" key="14">
    <source>
        <dbReference type="PIRSR" id="PIRSR600823-5"/>
    </source>
</evidence>
<feature type="binding site" evidence="13">
    <location>
        <position position="253"/>
    </location>
    <ligand>
        <name>Ca(2+)</name>
        <dbReference type="ChEBI" id="CHEBI:29108"/>
        <label>2</label>
    </ligand>
</feature>
<keyword evidence="12" id="KW-0325">Glycoprotein</keyword>
<dbReference type="GO" id="GO:0042744">
    <property type="term" value="P:hydrogen peroxide catabolic process"/>
    <property type="evidence" value="ECO:0007669"/>
    <property type="project" value="UniProtKB-KW"/>
</dbReference>
<dbReference type="PROSITE" id="PS00435">
    <property type="entry name" value="PEROXIDASE_1"/>
    <property type="match status" value="1"/>
</dbReference>
<organism evidence="17 18">
    <name type="scientific">Oldenlandia corymbosa var. corymbosa</name>
    <dbReference type="NCBI Taxonomy" id="529605"/>
    <lineage>
        <taxon>Eukaryota</taxon>
        <taxon>Viridiplantae</taxon>
        <taxon>Streptophyta</taxon>
        <taxon>Embryophyta</taxon>
        <taxon>Tracheophyta</taxon>
        <taxon>Spermatophyta</taxon>
        <taxon>Magnoliopsida</taxon>
        <taxon>eudicotyledons</taxon>
        <taxon>Gunneridae</taxon>
        <taxon>Pentapetalae</taxon>
        <taxon>asterids</taxon>
        <taxon>lamiids</taxon>
        <taxon>Gentianales</taxon>
        <taxon>Rubiaceae</taxon>
        <taxon>Rubioideae</taxon>
        <taxon>Spermacoceae</taxon>
        <taxon>Hedyotis-Oldenlandia complex</taxon>
        <taxon>Oldenlandia</taxon>
    </lineage>
</organism>
<sequence>MASSSSSASFLLFFLFTSSILLQFSFPVIKAQNYPPLADGLSWDFYKESCSDLESYIRDHLKKVFQQDTKVAPSLLHLQFQDCFGQGGCQGKVLLDKSRSGTATFQIIEDLREIVHSKCGRIVSCADIVTLAARESVYLSGGPQYSVPLGRKDAVPSKTMDNLSFSATKHGTSPKLHAAITNADTLLEQFGEKDLDAVDAVSLLGGHTFGRSHCNSFTDRLYPTQDPLLENSYANHLKKICTTSNAANLSVLDVRTPNIFDNKYYVNLLRHQGLLAIDQDLYTDRRTKPIVTGFAYDVNLFFDSFVHAVVKLSQMNVLTGSQGVIRANCLAADLGSSLKRSSLVADN</sequence>
<keyword evidence="18" id="KW-1185">Reference proteome</keyword>
<dbReference type="SUPFAM" id="SSF48113">
    <property type="entry name" value="Heme-dependent peroxidases"/>
    <property type="match status" value="1"/>
</dbReference>
<evidence type="ECO:0000256" key="4">
    <source>
        <dbReference type="ARBA" id="ARBA00012313"/>
    </source>
</evidence>
<name>A0AAV1E9Z7_OLDCO</name>